<feature type="domain" description="Alpha-L-rhamnosidase six-hairpin glycosidase" evidence="7">
    <location>
        <begin position="358"/>
        <end position="715"/>
    </location>
</feature>
<dbReference type="AlphaFoldDB" id="A0A7J5B3Q2"/>
<dbReference type="Gene3D" id="2.60.420.10">
    <property type="entry name" value="Maltose phosphorylase, domain 3"/>
    <property type="match status" value="1"/>
</dbReference>
<accession>A0A7J5B3Q2</accession>
<feature type="domain" description="Alpha-L-rhamnosidase concanavalin-like" evidence="5">
    <location>
        <begin position="255"/>
        <end position="340"/>
    </location>
</feature>
<organism evidence="9 10">
    <name type="scientific">Pseudoclavibacter terrae</name>
    <dbReference type="NCBI Taxonomy" id="1530195"/>
    <lineage>
        <taxon>Bacteria</taxon>
        <taxon>Bacillati</taxon>
        <taxon>Actinomycetota</taxon>
        <taxon>Actinomycetes</taxon>
        <taxon>Micrococcales</taxon>
        <taxon>Microbacteriaceae</taxon>
        <taxon>Pseudoclavibacter</taxon>
    </lineage>
</organism>
<feature type="domain" description="Bacterial alpha-L-rhamnosidase N-terminal" evidence="6">
    <location>
        <begin position="87"/>
        <end position="217"/>
    </location>
</feature>
<dbReference type="InterPro" id="IPR035396">
    <property type="entry name" value="Bac_rhamnosid6H"/>
</dbReference>
<comment type="caution">
    <text evidence="9">The sequence shown here is derived from an EMBL/GenBank/DDBJ whole genome shotgun (WGS) entry which is preliminary data.</text>
</comment>
<dbReference type="InterPro" id="IPR016007">
    <property type="entry name" value="Alpha_rhamnosid"/>
</dbReference>
<dbReference type="Pfam" id="PF17389">
    <property type="entry name" value="Bac_rhamnosid6H"/>
    <property type="match status" value="1"/>
</dbReference>
<dbReference type="Gene3D" id="1.50.10.10">
    <property type="match status" value="1"/>
</dbReference>
<dbReference type="Pfam" id="PF17390">
    <property type="entry name" value="Bac_rhamnosid_C"/>
    <property type="match status" value="1"/>
</dbReference>
<feature type="region of interest" description="Disordered" evidence="4">
    <location>
        <begin position="1"/>
        <end position="50"/>
    </location>
</feature>
<evidence type="ECO:0000256" key="4">
    <source>
        <dbReference type="SAM" id="MobiDB-lite"/>
    </source>
</evidence>
<dbReference type="OrthoDB" id="9761045at2"/>
<feature type="compositionally biased region" description="Low complexity" evidence="4">
    <location>
        <begin position="22"/>
        <end position="38"/>
    </location>
</feature>
<evidence type="ECO:0000259" key="8">
    <source>
        <dbReference type="Pfam" id="PF17390"/>
    </source>
</evidence>
<dbReference type="InterPro" id="IPR008928">
    <property type="entry name" value="6-hairpin_glycosidase_sf"/>
</dbReference>
<sequence length="803" mass="86977">MRAPAPKRSSPLSRQRRPSPWPSASSGFPASRNPTTSTLPPPPTRSRKRPLSDLASSFIAPAFDAHAQDRVVRFSTKISLTAENTPIRSALLRYTALGVVEARIDDVPTSPALLTPGWTSYEWRLRVAEEDVTGRVKNGSTIDLRLAPGWYAGRLGWGGNRSLYGDRPAVAAQLIITYDDGTVQVIATDGAWESSIDPSTSADLYDGETIDARISSNQSAGRTEVVAVQEIRFDDYLGPPIERLEEIAPGKVFRSRAGRVLVDFGENLVGWTRLRVQGTAGHVIEIRHAEVLEEGELGTRPLRSAQATDRFILSGRADEFEPTFTLHGFQFAEVRGWPGTDEELASAIRAIRVGSRLRRTGTFTSSNALLNSFHGNVVRGLLGNFVGLPTDCPQRDERLGWTGDIAVFAPTATFLFDVQDFLSDWLVDVHEETTHAGGIVPFVVPDSLKLEPGASGNPVLGSPDPTAIWGDAAVWVPWSLFQRDADLERLASHYAVMTAHGEAVASVLSDDGTWDHGFQFGDWLDPAAPPEDPAAALTPTALVATASGARTFALLRDTSTLLEKHSEAARFGDLAARMRNGFRRRYVRDGILETETVTAYSLAIVFGLFDADELPLAGVRLSALVRANKHTISTGFAGTPFVTEALSMTGHIDDAYALLLQEECPSWLYAVRMGATTVWERWDSMLPDGSINPGEMTSFNHYALGSVADWIHRHIGGIAPAEPGYAAVLVAPSPGGGIQSADTSLELTEGNVRVRWDISDGILTVTADLPVNGVLRIPGMDERQVGPGTHVIETIWPSPQGDQ</sequence>
<dbReference type="InterPro" id="IPR035398">
    <property type="entry name" value="Bac_rhamnosid_C"/>
</dbReference>
<evidence type="ECO:0000256" key="1">
    <source>
        <dbReference type="ARBA" id="ARBA00001445"/>
    </source>
</evidence>
<evidence type="ECO:0000313" key="10">
    <source>
        <dbReference type="Proteomes" id="UP000490386"/>
    </source>
</evidence>
<reference evidence="9 10" key="1">
    <citation type="submission" date="2019-09" db="EMBL/GenBank/DDBJ databases">
        <title>Phylogeny of genus Pseudoclavibacter and closely related genus.</title>
        <authorList>
            <person name="Li Y."/>
        </authorList>
    </citation>
    <scope>NUCLEOTIDE SEQUENCE [LARGE SCALE GENOMIC DNA]</scope>
    <source>
        <strain evidence="9 10">THG-MD12</strain>
    </source>
</reference>
<feature type="domain" description="Alpha-L-rhamnosidase C-terminal" evidence="8">
    <location>
        <begin position="717"/>
        <end position="778"/>
    </location>
</feature>
<gene>
    <name evidence="9" type="ORF">F8O03_00090</name>
</gene>
<evidence type="ECO:0000256" key="2">
    <source>
        <dbReference type="ARBA" id="ARBA00012652"/>
    </source>
</evidence>
<comment type="catalytic activity">
    <reaction evidence="1">
        <text>Hydrolysis of terminal non-reducing alpha-L-rhamnose residues in alpha-L-rhamnosides.</text>
        <dbReference type="EC" id="3.2.1.40"/>
    </reaction>
</comment>
<dbReference type="GO" id="GO:0005975">
    <property type="term" value="P:carbohydrate metabolic process"/>
    <property type="evidence" value="ECO:0007669"/>
    <property type="project" value="InterPro"/>
</dbReference>
<dbReference type="PANTHER" id="PTHR33307">
    <property type="entry name" value="ALPHA-RHAMNOSIDASE (EUROFUNG)"/>
    <property type="match status" value="1"/>
</dbReference>
<dbReference type="Gene3D" id="2.60.120.260">
    <property type="entry name" value="Galactose-binding domain-like"/>
    <property type="match status" value="2"/>
</dbReference>
<evidence type="ECO:0000259" key="5">
    <source>
        <dbReference type="Pfam" id="PF05592"/>
    </source>
</evidence>
<dbReference type="InterPro" id="IPR012341">
    <property type="entry name" value="6hp_glycosidase-like_sf"/>
</dbReference>
<dbReference type="InterPro" id="IPR013737">
    <property type="entry name" value="Bac_rhamnosid_N"/>
</dbReference>
<dbReference type="PANTHER" id="PTHR33307:SF6">
    <property type="entry name" value="ALPHA-RHAMNOSIDASE (EUROFUNG)-RELATED"/>
    <property type="match status" value="1"/>
</dbReference>
<name>A0A7J5B3Q2_9MICO</name>
<dbReference type="Proteomes" id="UP000490386">
    <property type="component" value="Unassembled WGS sequence"/>
</dbReference>
<evidence type="ECO:0000313" key="9">
    <source>
        <dbReference type="EMBL" id="KAB1638802.1"/>
    </source>
</evidence>
<proteinExistence type="predicted"/>
<evidence type="ECO:0000256" key="3">
    <source>
        <dbReference type="ARBA" id="ARBA00022801"/>
    </source>
</evidence>
<dbReference type="SUPFAM" id="SSF48208">
    <property type="entry name" value="Six-hairpin glycosidases"/>
    <property type="match status" value="1"/>
</dbReference>
<evidence type="ECO:0000259" key="6">
    <source>
        <dbReference type="Pfam" id="PF08531"/>
    </source>
</evidence>
<dbReference type="Pfam" id="PF05592">
    <property type="entry name" value="Bac_rhamnosid"/>
    <property type="match status" value="1"/>
</dbReference>
<dbReference type="InterPro" id="IPR008902">
    <property type="entry name" value="Rhamnosid_concanavalin"/>
</dbReference>
<dbReference type="EC" id="3.2.1.40" evidence="2"/>
<dbReference type="Pfam" id="PF08531">
    <property type="entry name" value="Bac_rhamnosid_N"/>
    <property type="match status" value="1"/>
</dbReference>
<dbReference type="GO" id="GO:0030596">
    <property type="term" value="F:alpha-L-rhamnosidase activity"/>
    <property type="evidence" value="ECO:0007669"/>
    <property type="project" value="UniProtKB-EC"/>
</dbReference>
<keyword evidence="3" id="KW-0378">Hydrolase</keyword>
<protein>
    <recommendedName>
        <fullName evidence="2">alpha-L-rhamnosidase</fullName>
        <ecNumber evidence="2">3.2.1.40</ecNumber>
    </recommendedName>
</protein>
<keyword evidence="10" id="KW-1185">Reference proteome</keyword>
<evidence type="ECO:0000259" key="7">
    <source>
        <dbReference type="Pfam" id="PF17389"/>
    </source>
</evidence>
<dbReference type="EMBL" id="WBJX01000001">
    <property type="protein sequence ID" value="KAB1638802.1"/>
    <property type="molecule type" value="Genomic_DNA"/>
</dbReference>